<evidence type="ECO:0000313" key="1">
    <source>
        <dbReference type="EMBL" id="HIX20083.1"/>
    </source>
</evidence>
<comment type="caution">
    <text evidence="1">The sequence shown here is derived from an EMBL/GenBank/DDBJ whole genome shotgun (WGS) entry which is preliminary data.</text>
</comment>
<dbReference type="AlphaFoldDB" id="A0A9D1VBL2"/>
<gene>
    <name evidence="1" type="ORF">H9862_05705</name>
</gene>
<proteinExistence type="predicted"/>
<reference evidence="1" key="2">
    <citation type="submission" date="2021-04" db="EMBL/GenBank/DDBJ databases">
        <authorList>
            <person name="Gilroy R."/>
        </authorList>
    </citation>
    <scope>NUCLEOTIDE SEQUENCE</scope>
    <source>
        <strain evidence="1">14975</strain>
    </source>
</reference>
<dbReference type="EMBL" id="DXFQ01000100">
    <property type="protein sequence ID" value="HIX20083.1"/>
    <property type="molecule type" value="Genomic_DNA"/>
</dbReference>
<reference evidence="1" key="1">
    <citation type="journal article" date="2021" name="PeerJ">
        <title>Extensive microbial diversity within the chicken gut microbiome revealed by metagenomics and culture.</title>
        <authorList>
            <person name="Gilroy R."/>
            <person name="Ravi A."/>
            <person name="Getino M."/>
            <person name="Pursley I."/>
            <person name="Horton D.L."/>
            <person name="Alikhan N.F."/>
            <person name="Baker D."/>
            <person name="Gharbi K."/>
            <person name="Hall N."/>
            <person name="Watson M."/>
            <person name="Adriaenssens E.M."/>
            <person name="Foster-Nyarko E."/>
            <person name="Jarju S."/>
            <person name="Secka A."/>
            <person name="Antonio M."/>
            <person name="Oren A."/>
            <person name="Chaudhuri R.R."/>
            <person name="La Ragione R."/>
            <person name="Hildebrand F."/>
            <person name="Pallen M.J."/>
        </authorList>
    </citation>
    <scope>NUCLEOTIDE SEQUENCE</scope>
    <source>
        <strain evidence="1">14975</strain>
    </source>
</reference>
<dbReference type="Proteomes" id="UP000823964">
    <property type="component" value="Unassembled WGS sequence"/>
</dbReference>
<dbReference type="Pfam" id="PF11185">
    <property type="entry name" value="DUF2971"/>
    <property type="match status" value="1"/>
</dbReference>
<organism evidence="1 2">
    <name type="scientific">Candidatus Akkermansia intestinigallinarum</name>
    <dbReference type="NCBI Taxonomy" id="2838431"/>
    <lineage>
        <taxon>Bacteria</taxon>
        <taxon>Pseudomonadati</taxon>
        <taxon>Verrucomicrobiota</taxon>
        <taxon>Verrucomicrobiia</taxon>
        <taxon>Verrucomicrobiales</taxon>
        <taxon>Akkermansiaceae</taxon>
        <taxon>Akkermansia</taxon>
    </lineage>
</organism>
<name>A0A9D1VBL2_9BACT</name>
<evidence type="ECO:0000313" key="2">
    <source>
        <dbReference type="Proteomes" id="UP000823964"/>
    </source>
</evidence>
<dbReference type="InterPro" id="IPR021352">
    <property type="entry name" value="DUF2971"/>
</dbReference>
<accession>A0A9D1VBL2</accession>
<protein>
    <submittedName>
        <fullName evidence="1">DUF2971 domain-containing protein</fullName>
    </submittedName>
</protein>
<sequence>MSEQTEIESPENGTVGKQKETSPGNYIYLYYYTRPEFLESILTKDGMKVSITGTGNDPLEGDFASERNWDAIDISKRSRALLKTQESKEYLREHIMMKVFCLSGNVTSPLMWGHYAAGYTGACLVFKIEKKSKAFDRISVVVYRDQRIDIEDCLYEEDDSIYLNTNLAKYYACYTKISDWSYEREFRLDLTPNMPDTPNISIRDGMLFSDYLMPYLDAIVLGCRCSIPLPLIDAWLDSYSAKYRPRRGDRPKPRHIKSYLYLKNKNIIVDGYGDMPDNLYLELYQKTIVAAEAPCECTLIPLSYNGKNESRLISNIHLPDHIHARLSAKCFAMAIIKGFKDQLPQMAQKCAQLSLCSKNQENNESDVNAIIEKLLRNNTFPHQNQQLWEEIIFLIYREMLQHVGKANS</sequence>